<keyword evidence="3" id="KW-1185">Reference proteome</keyword>
<feature type="compositionally biased region" description="Basic residues" evidence="1">
    <location>
        <begin position="66"/>
        <end position="77"/>
    </location>
</feature>
<accession>A0AAQ4FQW0</accession>
<evidence type="ECO:0000313" key="3">
    <source>
        <dbReference type="Proteomes" id="UP001321473"/>
    </source>
</evidence>
<proteinExistence type="predicted"/>
<sequence>MLTQQTCPFLIRPDEEKISLQPCRSKSGTFLETMYNPTVKANKCRCGSQQKQLNVLQSKPTQHSHIQSKTKVIKSRL</sequence>
<dbReference type="Proteomes" id="UP001321473">
    <property type="component" value="Unassembled WGS sequence"/>
</dbReference>
<evidence type="ECO:0000313" key="2">
    <source>
        <dbReference type="EMBL" id="KAK8788938.1"/>
    </source>
</evidence>
<protein>
    <submittedName>
        <fullName evidence="2">Uncharacterized protein</fullName>
    </submittedName>
</protein>
<gene>
    <name evidence="2" type="ORF">V5799_021285</name>
</gene>
<reference evidence="2 3" key="1">
    <citation type="journal article" date="2023" name="Arcadia Sci">
        <title>De novo assembly of a long-read Amblyomma americanum tick genome.</title>
        <authorList>
            <person name="Chou S."/>
            <person name="Poskanzer K.E."/>
            <person name="Rollins M."/>
            <person name="Thuy-Boun P.S."/>
        </authorList>
    </citation>
    <scope>NUCLEOTIDE SEQUENCE [LARGE SCALE GENOMIC DNA]</scope>
    <source>
        <strain evidence="2">F_SG_1</strain>
        <tissue evidence="2">Salivary glands</tissue>
    </source>
</reference>
<feature type="compositionally biased region" description="Polar residues" evidence="1">
    <location>
        <begin position="55"/>
        <end position="65"/>
    </location>
</feature>
<evidence type="ECO:0000256" key="1">
    <source>
        <dbReference type="SAM" id="MobiDB-lite"/>
    </source>
</evidence>
<organism evidence="2 3">
    <name type="scientific">Amblyomma americanum</name>
    <name type="common">Lone star tick</name>
    <dbReference type="NCBI Taxonomy" id="6943"/>
    <lineage>
        <taxon>Eukaryota</taxon>
        <taxon>Metazoa</taxon>
        <taxon>Ecdysozoa</taxon>
        <taxon>Arthropoda</taxon>
        <taxon>Chelicerata</taxon>
        <taxon>Arachnida</taxon>
        <taxon>Acari</taxon>
        <taxon>Parasitiformes</taxon>
        <taxon>Ixodida</taxon>
        <taxon>Ixodoidea</taxon>
        <taxon>Ixodidae</taxon>
        <taxon>Amblyomminae</taxon>
        <taxon>Amblyomma</taxon>
    </lineage>
</organism>
<dbReference type="EMBL" id="JARKHS020000344">
    <property type="protein sequence ID" value="KAK8788938.1"/>
    <property type="molecule type" value="Genomic_DNA"/>
</dbReference>
<name>A0AAQ4FQW0_AMBAM</name>
<comment type="caution">
    <text evidence="2">The sequence shown here is derived from an EMBL/GenBank/DDBJ whole genome shotgun (WGS) entry which is preliminary data.</text>
</comment>
<dbReference type="AlphaFoldDB" id="A0AAQ4FQW0"/>
<feature type="region of interest" description="Disordered" evidence="1">
    <location>
        <begin position="55"/>
        <end position="77"/>
    </location>
</feature>